<dbReference type="RefSeq" id="WP_331212957.1">
    <property type="nucleotide sequence ID" value="NZ_JAZGQK010000003.1"/>
</dbReference>
<dbReference type="Proteomes" id="UP001332243">
    <property type="component" value="Unassembled WGS sequence"/>
</dbReference>
<protein>
    <submittedName>
        <fullName evidence="2">Uncharacterized protein</fullName>
    </submittedName>
</protein>
<organism evidence="2 3">
    <name type="scientific">Plantactinospora sonchi</name>
    <dbReference type="NCBI Taxonomy" id="1544735"/>
    <lineage>
        <taxon>Bacteria</taxon>
        <taxon>Bacillati</taxon>
        <taxon>Actinomycetota</taxon>
        <taxon>Actinomycetes</taxon>
        <taxon>Micromonosporales</taxon>
        <taxon>Micromonosporaceae</taxon>
        <taxon>Plantactinospora</taxon>
    </lineage>
</organism>
<name>A0ABU7RMZ6_9ACTN</name>
<evidence type="ECO:0000313" key="2">
    <source>
        <dbReference type="EMBL" id="MEE6257848.1"/>
    </source>
</evidence>
<evidence type="ECO:0000313" key="3">
    <source>
        <dbReference type="Proteomes" id="UP001332243"/>
    </source>
</evidence>
<proteinExistence type="predicted"/>
<accession>A0ABU7RMZ6</accession>
<feature type="region of interest" description="Disordered" evidence="1">
    <location>
        <begin position="49"/>
        <end position="101"/>
    </location>
</feature>
<sequence length="101" mass="11276">MRRIHHPDWRRLWRYCRCGAPWGCLDTVPPGSAVLAALDRLLNDVAHGHAADHGTAHGRAADRRAVDHRARPPNPGHFRQSAERGRRGSGQPPDQARGVER</sequence>
<evidence type="ECO:0000256" key="1">
    <source>
        <dbReference type="SAM" id="MobiDB-lite"/>
    </source>
</evidence>
<reference evidence="2 3" key="1">
    <citation type="submission" date="2024-01" db="EMBL/GenBank/DDBJ databases">
        <title>Genome insights into Plantactinospora sonchi sp. nov.</title>
        <authorList>
            <person name="Wang L."/>
        </authorList>
    </citation>
    <scope>NUCLEOTIDE SEQUENCE [LARGE SCALE GENOMIC DNA]</scope>
    <source>
        <strain evidence="2 3">NEAU-QY2</strain>
    </source>
</reference>
<keyword evidence="3" id="KW-1185">Reference proteome</keyword>
<comment type="caution">
    <text evidence="2">The sequence shown here is derived from an EMBL/GenBank/DDBJ whole genome shotgun (WGS) entry which is preliminary data.</text>
</comment>
<feature type="compositionally biased region" description="Basic and acidic residues" evidence="1">
    <location>
        <begin position="49"/>
        <end position="70"/>
    </location>
</feature>
<gene>
    <name evidence="2" type="ORF">V1633_04990</name>
</gene>
<dbReference type="EMBL" id="JAZGQK010000003">
    <property type="protein sequence ID" value="MEE6257848.1"/>
    <property type="molecule type" value="Genomic_DNA"/>
</dbReference>